<dbReference type="Proteomes" id="UP000887576">
    <property type="component" value="Unplaced"/>
</dbReference>
<protein>
    <submittedName>
        <fullName evidence="2">Zinc metalloproteinase</fullName>
    </submittedName>
</protein>
<accession>A0AC34QIA9</accession>
<dbReference type="WBParaSite" id="JU765_v2.g16613.t3">
    <property type="protein sequence ID" value="JU765_v2.g16613.t3"/>
    <property type="gene ID" value="JU765_v2.g16613"/>
</dbReference>
<name>A0AC34QIA9_9BILA</name>
<reference evidence="2" key="1">
    <citation type="submission" date="2022-11" db="UniProtKB">
        <authorList>
            <consortium name="WormBaseParasite"/>
        </authorList>
    </citation>
    <scope>IDENTIFICATION</scope>
</reference>
<proteinExistence type="predicted"/>
<sequence>MKIDGAPVGTDSAVKKKLEDYRLKLAQKYQDKLKPAKKYSEGIEAPKVPEIVICIFLVDKSDVANSEEFHNMPSHELVHINKKVSNELYQGDIALTNDQLDYLLDPNHPRFKRQAYKSASYPNTLWPKTGISYSFASNLTENTKKLIRQAIEFWQTHVCLKFNENGGGTPFLFFYKGTGCWSYIGKVSYMTSQAISIGSGCEHVGIIAHEIGHALGFFHAQSRVDRDDYVKINLDNIDTYYLDNYEKETNRTNDNFGMPYDYGSIMHYSQSSFATNEDIPVIIALESNLYQNTMGNRVTPSFYDIKMMNELYQCEASCPSNGINCYNGGFVNPTNCSECICPTGFGGTLCSARQVASNGSVTCGETLLATESWQYLNRSTGDGTTNIKDDFTSCHWFLVAFDVTKRIEIKINKIGSACSSGCFYGGTEFKLGDYSRTGYRFCCKEDIAKLNGTLKSSDHLVVISSFVRYYRQLFEIQYRRVDQ</sequence>
<organism evidence="1 2">
    <name type="scientific">Panagrolaimus sp. JU765</name>
    <dbReference type="NCBI Taxonomy" id="591449"/>
    <lineage>
        <taxon>Eukaryota</taxon>
        <taxon>Metazoa</taxon>
        <taxon>Ecdysozoa</taxon>
        <taxon>Nematoda</taxon>
        <taxon>Chromadorea</taxon>
        <taxon>Rhabditida</taxon>
        <taxon>Tylenchina</taxon>
        <taxon>Panagrolaimomorpha</taxon>
        <taxon>Panagrolaimoidea</taxon>
        <taxon>Panagrolaimidae</taxon>
        <taxon>Panagrolaimus</taxon>
    </lineage>
</organism>
<evidence type="ECO:0000313" key="1">
    <source>
        <dbReference type="Proteomes" id="UP000887576"/>
    </source>
</evidence>
<evidence type="ECO:0000313" key="2">
    <source>
        <dbReference type="WBParaSite" id="JU765_v2.g16613.t3"/>
    </source>
</evidence>